<reference evidence="1 2" key="1">
    <citation type="journal article" date="2013" name="Genome Announc.">
        <title>Draft Genome Sequence of Cesiribacter andamanensis Strain AMV16T, Isolated from a Soil Sample from a Mud Volcano in the Andaman Islands, India.</title>
        <authorList>
            <person name="Shivaji S."/>
            <person name="Ara S."/>
            <person name="Begum Z."/>
            <person name="Srinivas T.N."/>
            <person name="Singh A."/>
            <person name="Kumar Pinnaka A."/>
        </authorList>
    </citation>
    <scope>NUCLEOTIDE SEQUENCE [LARGE SCALE GENOMIC DNA]</scope>
    <source>
        <strain evidence="1 2">AMV16</strain>
    </source>
</reference>
<dbReference type="RefSeq" id="WP_009197484.1">
    <property type="nucleotide sequence ID" value="NZ_AODQ01000190.1"/>
</dbReference>
<dbReference type="Proteomes" id="UP000011910">
    <property type="component" value="Unassembled WGS sequence"/>
</dbReference>
<organism evidence="1 2">
    <name type="scientific">Cesiribacter andamanensis AMV16</name>
    <dbReference type="NCBI Taxonomy" id="1279009"/>
    <lineage>
        <taxon>Bacteria</taxon>
        <taxon>Pseudomonadati</taxon>
        <taxon>Bacteroidota</taxon>
        <taxon>Cytophagia</taxon>
        <taxon>Cytophagales</taxon>
        <taxon>Cesiribacteraceae</taxon>
        <taxon>Cesiribacter</taxon>
    </lineage>
</organism>
<protein>
    <submittedName>
        <fullName evidence="1">Uncharacterized protein</fullName>
    </submittedName>
</protein>
<dbReference type="AlphaFoldDB" id="M7NG50"/>
<gene>
    <name evidence="1" type="ORF">ADICEAN_04109</name>
</gene>
<accession>M7NG50</accession>
<comment type="caution">
    <text evidence="1">The sequence shown here is derived from an EMBL/GenBank/DDBJ whole genome shotgun (WGS) entry which is preliminary data.</text>
</comment>
<dbReference type="EMBL" id="AODQ01000190">
    <property type="protein sequence ID" value="EMR00775.1"/>
    <property type="molecule type" value="Genomic_DNA"/>
</dbReference>
<proteinExistence type="predicted"/>
<evidence type="ECO:0000313" key="2">
    <source>
        <dbReference type="Proteomes" id="UP000011910"/>
    </source>
</evidence>
<evidence type="ECO:0000313" key="1">
    <source>
        <dbReference type="EMBL" id="EMR00775.1"/>
    </source>
</evidence>
<keyword evidence="2" id="KW-1185">Reference proteome</keyword>
<sequence length="53" mass="6184">MVQQLQELEAPLLESPEYRHLLSHQRLHVRFFHFKVDKVGKKQASIAPPHGLV</sequence>
<name>M7NG50_9BACT</name>